<dbReference type="HOGENOM" id="CLU_173118_2_0_9"/>
<evidence type="ECO:0000313" key="2">
    <source>
        <dbReference type="Proteomes" id="UP000001401"/>
    </source>
</evidence>
<organism evidence="1 2">
    <name type="scientific">Evansella cellulosilytica (strain ATCC 21833 / DSM 2522 / FERM P-1141 / JCM 9156 / N-4)</name>
    <name type="common">Bacillus cellulosilyticus</name>
    <dbReference type="NCBI Taxonomy" id="649639"/>
    <lineage>
        <taxon>Bacteria</taxon>
        <taxon>Bacillati</taxon>
        <taxon>Bacillota</taxon>
        <taxon>Bacilli</taxon>
        <taxon>Bacillales</taxon>
        <taxon>Bacillaceae</taxon>
        <taxon>Evansella</taxon>
    </lineage>
</organism>
<gene>
    <name evidence="1" type="ordered locus">Bcell_0005</name>
</gene>
<evidence type="ECO:0008006" key="3">
    <source>
        <dbReference type="Google" id="ProtNLM"/>
    </source>
</evidence>
<dbReference type="KEGG" id="bco:Bcell_0005"/>
<evidence type="ECO:0000313" key="1">
    <source>
        <dbReference type="EMBL" id="ADU28297.1"/>
    </source>
</evidence>
<reference evidence="1" key="1">
    <citation type="submission" date="2010-12" db="EMBL/GenBank/DDBJ databases">
        <title>Complete sequence of Bacillus cellulosilyticus DSM 2522.</title>
        <authorList>
            <consortium name="US DOE Joint Genome Institute"/>
            <person name="Lucas S."/>
            <person name="Copeland A."/>
            <person name="Lapidus A."/>
            <person name="Cheng J.-F."/>
            <person name="Bruce D."/>
            <person name="Goodwin L."/>
            <person name="Pitluck S."/>
            <person name="Chertkov O."/>
            <person name="Detter J.C."/>
            <person name="Han C."/>
            <person name="Tapia R."/>
            <person name="Land M."/>
            <person name="Hauser L."/>
            <person name="Jeffries C."/>
            <person name="Kyrpides N."/>
            <person name="Ivanova N."/>
            <person name="Mikhailova N."/>
            <person name="Brumm P."/>
            <person name="Mead D."/>
            <person name="Woyke T."/>
        </authorList>
    </citation>
    <scope>NUCLEOTIDE SEQUENCE [LARGE SCALE GENOMIC DNA]</scope>
    <source>
        <strain evidence="1">DSM 2522</strain>
    </source>
</reference>
<dbReference type="eggNOG" id="ENOG5032Y6E">
    <property type="taxonomic scope" value="Bacteria"/>
</dbReference>
<dbReference type="EMBL" id="CP002394">
    <property type="protein sequence ID" value="ADU28297.1"/>
    <property type="molecule type" value="Genomic_DNA"/>
</dbReference>
<name>E6TRK3_EVAC2</name>
<proteinExistence type="predicted"/>
<dbReference type="OrthoDB" id="9811390at2"/>
<accession>E6TRK3</accession>
<dbReference type="Proteomes" id="UP000001401">
    <property type="component" value="Chromosome"/>
</dbReference>
<sequence length="89" mass="10180">MFIHLGADMVIRANKIIAILDHQSKDLSQDNLDFIDYQIKNKKTVAITDDDNPKSIVVTDKEVYLSPISSQTLKRRAETVTILDEEEMM</sequence>
<dbReference type="AlphaFoldDB" id="E6TRK3"/>
<dbReference type="InterPro" id="IPR007169">
    <property type="entry name" value="RemA-like"/>
</dbReference>
<keyword evidence="2" id="KW-1185">Reference proteome</keyword>
<dbReference type="NCBIfam" id="NF046065">
    <property type="entry name" value="MtxRegRemB"/>
    <property type="match status" value="1"/>
</dbReference>
<dbReference type="RefSeq" id="WP_013486640.1">
    <property type="nucleotide sequence ID" value="NC_014829.1"/>
</dbReference>
<dbReference type="STRING" id="649639.Bcell_0005"/>
<protein>
    <recommendedName>
        <fullName evidence="3">DUF370 domain-containing protein</fullName>
    </recommendedName>
</protein>
<dbReference type="Pfam" id="PF04025">
    <property type="entry name" value="RemA-like"/>
    <property type="match status" value="1"/>
</dbReference>